<keyword evidence="2" id="KW-1185">Reference proteome</keyword>
<dbReference type="AlphaFoldDB" id="A0A9P6AGK5"/>
<name>A0A9P6AGK5_9AGAM</name>
<comment type="caution">
    <text evidence="1">The sequence shown here is derived from an EMBL/GenBank/DDBJ whole genome shotgun (WGS) entry which is preliminary data.</text>
</comment>
<organism evidence="1 2">
    <name type="scientific">Hydnum rufescens UP504</name>
    <dbReference type="NCBI Taxonomy" id="1448309"/>
    <lineage>
        <taxon>Eukaryota</taxon>
        <taxon>Fungi</taxon>
        <taxon>Dikarya</taxon>
        <taxon>Basidiomycota</taxon>
        <taxon>Agaricomycotina</taxon>
        <taxon>Agaricomycetes</taxon>
        <taxon>Cantharellales</taxon>
        <taxon>Hydnaceae</taxon>
        <taxon>Hydnum</taxon>
    </lineage>
</organism>
<proteinExistence type="predicted"/>
<dbReference type="Proteomes" id="UP000886523">
    <property type="component" value="Unassembled WGS sequence"/>
</dbReference>
<protein>
    <submittedName>
        <fullName evidence="1">Uncharacterized protein</fullName>
    </submittedName>
</protein>
<evidence type="ECO:0000313" key="1">
    <source>
        <dbReference type="EMBL" id="KAF9505490.1"/>
    </source>
</evidence>
<gene>
    <name evidence="1" type="ORF">BS47DRAFT_1368020</name>
</gene>
<dbReference type="EMBL" id="MU129149">
    <property type="protein sequence ID" value="KAF9505490.1"/>
    <property type="molecule type" value="Genomic_DNA"/>
</dbReference>
<accession>A0A9P6AGK5</accession>
<reference evidence="1" key="1">
    <citation type="journal article" date="2020" name="Nat. Commun.">
        <title>Large-scale genome sequencing of mycorrhizal fungi provides insights into the early evolution of symbiotic traits.</title>
        <authorList>
            <person name="Miyauchi S."/>
            <person name="Kiss E."/>
            <person name="Kuo A."/>
            <person name="Drula E."/>
            <person name="Kohler A."/>
            <person name="Sanchez-Garcia M."/>
            <person name="Morin E."/>
            <person name="Andreopoulos B."/>
            <person name="Barry K.W."/>
            <person name="Bonito G."/>
            <person name="Buee M."/>
            <person name="Carver A."/>
            <person name="Chen C."/>
            <person name="Cichocki N."/>
            <person name="Clum A."/>
            <person name="Culley D."/>
            <person name="Crous P.W."/>
            <person name="Fauchery L."/>
            <person name="Girlanda M."/>
            <person name="Hayes R.D."/>
            <person name="Keri Z."/>
            <person name="LaButti K."/>
            <person name="Lipzen A."/>
            <person name="Lombard V."/>
            <person name="Magnuson J."/>
            <person name="Maillard F."/>
            <person name="Murat C."/>
            <person name="Nolan M."/>
            <person name="Ohm R.A."/>
            <person name="Pangilinan J."/>
            <person name="Pereira M.F."/>
            <person name="Perotto S."/>
            <person name="Peter M."/>
            <person name="Pfister S."/>
            <person name="Riley R."/>
            <person name="Sitrit Y."/>
            <person name="Stielow J.B."/>
            <person name="Szollosi G."/>
            <person name="Zifcakova L."/>
            <person name="Stursova M."/>
            <person name="Spatafora J.W."/>
            <person name="Tedersoo L."/>
            <person name="Vaario L.M."/>
            <person name="Yamada A."/>
            <person name="Yan M."/>
            <person name="Wang P."/>
            <person name="Xu J."/>
            <person name="Bruns T."/>
            <person name="Baldrian P."/>
            <person name="Vilgalys R."/>
            <person name="Dunand C."/>
            <person name="Henrissat B."/>
            <person name="Grigoriev I.V."/>
            <person name="Hibbett D."/>
            <person name="Nagy L.G."/>
            <person name="Martin F.M."/>
        </authorList>
    </citation>
    <scope>NUCLEOTIDE SEQUENCE</scope>
    <source>
        <strain evidence="1">UP504</strain>
    </source>
</reference>
<evidence type="ECO:0000313" key="2">
    <source>
        <dbReference type="Proteomes" id="UP000886523"/>
    </source>
</evidence>
<sequence length="200" mass="22908">MSSTKVAKFMSWQKKYFKGEMGHMSKFNIHTIMIMVCGRPNAHAAHAQNAIICSSPEIESLIKGSFNLQKSLDELFVKVLHQWLDRSSLAKWHQEAEKKEHDNELKQRDSAYSTASKIHQELVHFQQLHLVSIHRTLGGGFSASLFNTQWDASQWRFLVTQFHKGNDCPIKVEAWGAHEKDGNDNVVLIIDQNNDTVYCV</sequence>